<sequence>MTKGAAFDFSYVIKNAGGASSGMNWAGYTVDHQVDSSHYTGFGQTNALAAGATQTLNGRTETSSLSVGQHTLYVAADYWNNMVGESNESNNTLSVTFNVTDHMI</sequence>
<dbReference type="RefSeq" id="WP_170303000.1">
    <property type="nucleotide sequence ID" value="NZ_BKAJ01000035.1"/>
</dbReference>
<dbReference type="Gene3D" id="2.60.40.10">
    <property type="entry name" value="Immunoglobulins"/>
    <property type="match status" value="1"/>
</dbReference>
<dbReference type="InterPro" id="IPR013783">
    <property type="entry name" value="Ig-like_fold"/>
</dbReference>
<evidence type="ECO:0000259" key="1">
    <source>
        <dbReference type="Pfam" id="PF07705"/>
    </source>
</evidence>
<dbReference type="Pfam" id="PF07705">
    <property type="entry name" value="CARDB"/>
    <property type="match status" value="1"/>
</dbReference>
<reference evidence="2 3" key="1">
    <citation type="submission" date="2019-07" db="EMBL/GenBank/DDBJ databases">
        <title>Whole genome shotgun sequence of Reyranella soli NBRC 108950.</title>
        <authorList>
            <person name="Hosoyama A."/>
            <person name="Uohara A."/>
            <person name="Ohji S."/>
            <person name="Ichikawa N."/>
        </authorList>
    </citation>
    <scope>NUCLEOTIDE SEQUENCE [LARGE SCALE GENOMIC DNA]</scope>
    <source>
        <strain evidence="2 3">NBRC 108950</strain>
    </source>
</reference>
<evidence type="ECO:0000313" key="3">
    <source>
        <dbReference type="Proteomes" id="UP000321058"/>
    </source>
</evidence>
<gene>
    <name evidence="2" type="ORF">RSO01_23500</name>
</gene>
<evidence type="ECO:0000313" key="2">
    <source>
        <dbReference type="EMBL" id="GEP55184.1"/>
    </source>
</evidence>
<protein>
    <recommendedName>
        <fullName evidence="1">CARDB domain-containing protein</fullName>
    </recommendedName>
</protein>
<dbReference type="AlphaFoldDB" id="A0A512N872"/>
<feature type="domain" description="CARDB" evidence="1">
    <location>
        <begin position="3"/>
        <end position="94"/>
    </location>
</feature>
<organism evidence="2 3">
    <name type="scientific">Reyranella soli</name>
    <dbReference type="NCBI Taxonomy" id="1230389"/>
    <lineage>
        <taxon>Bacteria</taxon>
        <taxon>Pseudomonadati</taxon>
        <taxon>Pseudomonadota</taxon>
        <taxon>Alphaproteobacteria</taxon>
        <taxon>Hyphomicrobiales</taxon>
        <taxon>Reyranellaceae</taxon>
        <taxon>Reyranella</taxon>
    </lineage>
</organism>
<proteinExistence type="predicted"/>
<name>A0A512N872_9HYPH</name>
<comment type="caution">
    <text evidence="2">The sequence shown here is derived from an EMBL/GenBank/DDBJ whole genome shotgun (WGS) entry which is preliminary data.</text>
</comment>
<accession>A0A512N872</accession>
<dbReference type="InterPro" id="IPR011635">
    <property type="entry name" value="CARDB"/>
</dbReference>
<dbReference type="EMBL" id="BKAJ01000035">
    <property type="protein sequence ID" value="GEP55184.1"/>
    <property type="molecule type" value="Genomic_DNA"/>
</dbReference>
<dbReference type="Proteomes" id="UP000321058">
    <property type="component" value="Unassembled WGS sequence"/>
</dbReference>
<keyword evidence="3" id="KW-1185">Reference proteome</keyword>